<evidence type="ECO:0000313" key="3">
    <source>
        <dbReference type="EMBL" id="ETO08963.1"/>
    </source>
</evidence>
<organism evidence="3 4">
    <name type="scientific">Reticulomyxa filosa</name>
    <dbReference type="NCBI Taxonomy" id="46433"/>
    <lineage>
        <taxon>Eukaryota</taxon>
        <taxon>Sar</taxon>
        <taxon>Rhizaria</taxon>
        <taxon>Retaria</taxon>
        <taxon>Foraminifera</taxon>
        <taxon>Monothalamids</taxon>
        <taxon>Reticulomyxidae</taxon>
        <taxon>Reticulomyxa</taxon>
    </lineage>
</organism>
<comment type="caution">
    <text evidence="3">The sequence shown here is derived from an EMBL/GenBank/DDBJ whole genome shotgun (WGS) entry which is preliminary data.</text>
</comment>
<dbReference type="AlphaFoldDB" id="X6M4Q5"/>
<dbReference type="EMBL" id="ASPP01024504">
    <property type="protein sequence ID" value="ETO08963.1"/>
    <property type="molecule type" value="Genomic_DNA"/>
</dbReference>
<evidence type="ECO:0000259" key="2">
    <source>
        <dbReference type="PROSITE" id="PS51038"/>
    </source>
</evidence>
<feature type="compositionally biased region" description="Basic and acidic residues" evidence="1">
    <location>
        <begin position="442"/>
        <end position="459"/>
    </location>
</feature>
<dbReference type="GO" id="GO:0003682">
    <property type="term" value="F:chromatin binding"/>
    <property type="evidence" value="ECO:0007669"/>
    <property type="project" value="InterPro"/>
</dbReference>
<dbReference type="PROSITE" id="PS51038">
    <property type="entry name" value="BAH"/>
    <property type="match status" value="1"/>
</dbReference>
<feature type="domain" description="BAH" evidence="2">
    <location>
        <begin position="206"/>
        <end position="420"/>
    </location>
</feature>
<keyword evidence="4" id="KW-1185">Reference proteome</keyword>
<proteinExistence type="predicted"/>
<feature type="region of interest" description="Disordered" evidence="1">
    <location>
        <begin position="262"/>
        <end position="332"/>
    </location>
</feature>
<feature type="compositionally biased region" description="Low complexity" evidence="1">
    <location>
        <begin position="295"/>
        <end position="327"/>
    </location>
</feature>
<name>X6M4Q5_RETFI</name>
<feature type="compositionally biased region" description="Basic and acidic residues" evidence="1">
    <location>
        <begin position="271"/>
        <end position="289"/>
    </location>
</feature>
<accession>X6M4Q5</accession>
<dbReference type="InterPro" id="IPR001025">
    <property type="entry name" value="BAH_dom"/>
</dbReference>
<gene>
    <name evidence="3" type="ORF">RFI_28424</name>
</gene>
<sequence length="459" mass="53355">MSGLVVDMKDIDSSSLTLNKGEVLDEGVYLEVSKELNEIMRTLLELFKHRYSEKKSMPGSDRLLRSLLKALKAMLMSYDLQGSEEKYDKIIVYVKDQEEGQVERVTTKILEKIFRILKRQASKTKQQIYRRRGSGNVFVDTHKHTLQEFRKYLKYYMESYPLRPEEHIKRIVFDNGDDTTDPWRAIVNKGAREKQVIGIWKVVSGVRFYNNDVIKVSGEILSVIPNPWIARIVGIHVEDNEVFIKLQWFWFFDQIMDDWNKTQAEQETEQEPERSRERGRGRERRREWEQESDSSENGPSSSSTTTTTTTTTSSSSSSFRKSRTSMSDNDIASQSPFQKWKTTFENSPIATLKPMAITRNEVFEGTFSTINSAECILNRVFLLSCQSEWYPSSSHAIDGVNVFQCNFFYDKETTSFKFKTKHDCLTDEMVFKNSKFFVSKASEPEQAKTKTPDHLSQKK</sequence>
<reference evidence="3 4" key="1">
    <citation type="journal article" date="2013" name="Curr. Biol.">
        <title>The Genome of the Foraminiferan Reticulomyxa filosa.</title>
        <authorList>
            <person name="Glockner G."/>
            <person name="Hulsmann N."/>
            <person name="Schleicher M."/>
            <person name="Noegel A.A."/>
            <person name="Eichinger L."/>
            <person name="Gallinger C."/>
            <person name="Pawlowski J."/>
            <person name="Sierra R."/>
            <person name="Euteneuer U."/>
            <person name="Pillet L."/>
            <person name="Moustafa A."/>
            <person name="Platzer M."/>
            <person name="Groth M."/>
            <person name="Szafranski K."/>
            <person name="Schliwa M."/>
        </authorList>
    </citation>
    <scope>NUCLEOTIDE SEQUENCE [LARGE SCALE GENOMIC DNA]</scope>
</reference>
<evidence type="ECO:0000256" key="1">
    <source>
        <dbReference type="SAM" id="MobiDB-lite"/>
    </source>
</evidence>
<dbReference type="Proteomes" id="UP000023152">
    <property type="component" value="Unassembled WGS sequence"/>
</dbReference>
<evidence type="ECO:0000313" key="4">
    <source>
        <dbReference type="Proteomes" id="UP000023152"/>
    </source>
</evidence>
<protein>
    <recommendedName>
        <fullName evidence="2">BAH domain-containing protein</fullName>
    </recommendedName>
</protein>
<feature type="region of interest" description="Disordered" evidence="1">
    <location>
        <begin position="440"/>
        <end position="459"/>
    </location>
</feature>